<dbReference type="GO" id="GO:0008171">
    <property type="term" value="F:O-methyltransferase activity"/>
    <property type="evidence" value="ECO:0007669"/>
    <property type="project" value="InterPro"/>
</dbReference>
<keyword evidence="5" id="KW-0128">Catecholamine metabolism</keyword>
<dbReference type="HOGENOM" id="CLU_050461_4_0_1"/>
<dbReference type="GO" id="GO:0006584">
    <property type="term" value="P:catecholamine metabolic process"/>
    <property type="evidence" value="ECO:0007669"/>
    <property type="project" value="UniProtKB-KW"/>
</dbReference>
<dbReference type="InterPro" id="IPR029063">
    <property type="entry name" value="SAM-dependent_MTases_sf"/>
</dbReference>
<dbReference type="Proteomes" id="UP000019804">
    <property type="component" value="Unassembled WGS sequence"/>
</dbReference>
<evidence type="ECO:0000256" key="4">
    <source>
        <dbReference type="ARBA" id="ARBA00022691"/>
    </source>
</evidence>
<evidence type="ECO:0000313" key="7">
    <source>
        <dbReference type="EMBL" id="EYE98553.1"/>
    </source>
</evidence>
<dbReference type="PANTHER" id="PTHR43836">
    <property type="entry name" value="CATECHOL O-METHYLTRANSFERASE 1-RELATED"/>
    <property type="match status" value="1"/>
</dbReference>
<reference evidence="8" key="1">
    <citation type="journal article" date="2014" name="Nat. Commun.">
        <title>Genomic adaptations of the halophilic Dead Sea filamentous fungus Eurotium rubrum.</title>
        <authorList>
            <person name="Kis-Papo T."/>
            <person name="Weig A.R."/>
            <person name="Riley R."/>
            <person name="Persoh D."/>
            <person name="Salamov A."/>
            <person name="Sun H."/>
            <person name="Lipzen A."/>
            <person name="Wasser S.P."/>
            <person name="Rambold G."/>
            <person name="Grigoriev I.V."/>
            <person name="Nevo E."/>
        </authorList>
    </citation>
    <scope>NUCLEOTIDE SEQUENCE [LARGE SCALE GENOMIC DNA]</scope>
    <source>
        <strain evidence="8">CBS 135680</strain>
    </source>
</reference>
<evidence type="ECO:0000256" key="2">
    <source>
        <dbReference type="ARBA" id="ARBA00022603"/>
    </source>
</evidence>
<dbReference type="GO" id="GO:0032259">
    <property type="term" value="P:methylation"/>
    <property type="evidence" value="ECO:0007669"/>
    <property type="project" value="UniProtKB-KW"/>
</dbReference>
<dbReference type="STRING" id="1388766.A0A017SNN3"/>
<keyword evidence="8" id="KW-1185">Reference proteome</keyword>
<accession>A0A017SNN3</accession>
<evidence type="ECO:0000256" key="3">
    <source>
        <dbReference type="ARBA" id="ARBA00022679"/>
    </source>
</evidence>
<dbReference type="EMBL" id="KK088413">
    <property type="protein sequence ID" value="EYE98553.1"/>
    <property type="molecule type" value="Genomic_DNA"/>
</dbReference>
<dbReference type="EC" id="2.1.1.6" evidence="1"/>
<dbReference type="InterPro" id="IPR002935">
    <property type="entry name" value="SAM_O-MeTrfase"/>
</dbReference>
<name>A0A017SNN3_ASPRC</name>
<dbReference type="OrthoDB" id="186626at2759"/>
<comment type="similarity">
    <text evidence="6">Belongs to the class I-like SAM-binding methyltransferase superfamily. Cation-dependent O-methyltransferase family.</text>
</comment>
<dbReference type="Gene3D" id="3.40.50.150">
    <property type="entry name" value="Vaccinia Virus protein VP39"/>
    <property type="match status" value="1"/>
</dbReference>
<sequence>MSQTSCNNAGLLRAYIKEQGEETFRNNPWALTAAIEDFASTGKHLMIFKEPKLKVAREALESLPTKPKLIIEFGTYVGNSAIAWGAILQDIHGSNAAEKGCRVYTFELDPTMVRLSKDLVQLAGLDDIVHVLEGPASESLRKLYYEGKVTASGVDMAFIDHWEKYYLPDLQLCEELGVFHKGSLIIADNTDFPGAPEYLEYVRSGGLGAVRYESEGHKSETKRGPSVVEISTVVEV</sequence>
<gene>
    <name evidence="7" type="ORF">EURHEDRAFT_545183</name>
</gene>
<dbReference type="GeneID" id="63702564"/>
<evidence type="ECO:0000256" key="1">
    <source>
        <dbReference type="ARBA" id="ARBA00012880"/>
    </source>
</evidence>
<proteinExistence type="inferred from homology"/>
<keyword evidence="2 7" id="KW-0489">Methyltransferase</keyword>
<keyword evidence="3 7" id="KW-0808">Transferase</keyword>
<evidence type="ECO:0000256" key="5">
    <source>
        <dbReference type="ARBA" id="ARBA00022939"/>
    </source>
</evidence>
<dbReference type="PANTHER" id="PTHR43836:SF2">
    <property type="entry name" value="CATECHOL O-METHYLTRANSFERASE 1-RELATED"/>
    <property type="match status" value="1"/>
</dbReference>
<protein>
    <recommendedName>
        <fullName evidence="1">catechol O-methyltransferase</fullName>
        <ecNumber evidence="1">2.1.1.6</ecNumber>
    </recommendedName>
</protein>
<evidence type="ECO:0000256" key="6">
    <source>
        <dbReference type="ARBA" id="ARBA00023453"/>
    </source>
</evidence>
<dbReference type="AlphaFoldDB" id="A0A017SNN3"/>
<evidence type="ECO:0000313" key="8">
    <source>
        <dbReference type="Proteomes" id="UP000019804"/>
    </source>
</evidence>
<dbReference type="RefSeq" id="XP_040642241.1">
    <property type="nucleotide sequence ID" value="XM_040787440.1"/>
</dbReference>
<dbReference type="Pfam" id="PF13578">
    <property type="entry name" value="Methyltransf_24"/>
    <property type="match status" value="1"/>
</dbReference>
<keyword evidence="4" id="KW-0949">S-adenosyl-L-methionine</keyword>
<dbReference type="PROSITE" id="PS51682">
    <property type="entry name" value="SAM_OMT_I"/>
    <property type="match status" value="1"/>
</dbReference>
<dbReference type="SUPFAM" id="SSF53335">
    <property type="entry name" value="S-adenosyl-L-methionine-dependent methyltransferases"/>
    <property type="match status" value="1"/>
</dbReference>
<organism evidence="7 8">
    <name type="scientific">Aspergillus ruber (strain CBS 135680)</name>
    <dbReference type="NCBI Taxonomy" id="1388766"/>
    <lineage>
        <taxon>Eukaryota</taxon>
        <taxon>Fungi</taxon>
        <taxon>Dikarya</taxon>
        <taxon>Ascomycota</taxon>
        <taxon>Pezizomycotina</taxon>
        <taxon>Eurotiomycetes</taxon>
        <taxon>Eurotiomycetidae</taxon>
        <taxon>Eurotiales</taxon>
        <taxon>Aspergillaceae</taxon>
        <taxon>Aspergillus</taxon>
        <taxon>Aspergillus subgen. Aspergillus</taxon>
    </lineage>
</organism>